<sequence>MHIPKLLIVSYDAFRYDYFDRNMTPFLEMLKRNNTYVDYMKNVFITKTFPNHQTIATGLFVESHGVIDSEFYDKKSGRIIKYSEELYNYNNNILPIWILNENSDRNRHSGVMMWPGIGFKYHGSSPTFELSWNISVSWRKRIDILISWFNHPKTPINFGMLYIEEPDFHGHGIGINNANFNKVLVKLDNITKYLHDTLKEKSLNDVNVIHLSDHGMSTVTIDRIINLTNYINPSDYIYAGLSPVTNIYPKAGKETLIYTNLSIASKRTKKFNVYLKKEIPKIYHFSDNTRVGPILVVAKPGYAFETFYDNFPWYEKEFNITVNEKSEFGVHGYDNNASEMYPFFFGVGPAFKAECKMQPFNNIDLLPLFCEILNVQCDHINGTLGDLQKCLTKHNYKETFYSSVYIGGAVISVLGIVILYLILLRKRHIEKYNTIYRARST</sequence>
<dbReference type="GeneID" id="105366095"/>
<dbReference type="Proteomes" id="UP000695007">
    <property type="component" value="Unplaced"/>
</dbReference>
<dbReference type="CDD" id="cd16018">
    <property type="entry name" value="Enpp"/>
    <property type="match status" value="1"/>
</dbReference>
<keyword evidence="2" id="KW-1185">Reference proteome</keyword>
<dbReference type="KEGG" id="csol:105366095"/>
<proteinExistence type="predicted"/>
<feature type="transmembrane region" description="Helical" evidence="1">
    <location>
        <begin position="400"/>
        <end position="423"/>
    </location>
</feature>
<keyword evidence="1" id="KW-1133">Transmembrane helix</keyword>
<dbReference type="SUPFAM" id="SSF53649">
    <property type="entry name" value="Alkaline phosphatase-like"/>
    <property type="match status" value="1"/>
</dbReference>
<name>A0AAJ6YR63_9HYME</name>
<dbReference type="Gene3D" id="3.30.1360.180">
    <property type="match status" value="1"/>
</dbReference>
<dbReference type="InterPro" id="IPR002591">
    <property type="entry name" value="Phosphodiest/P_Trfase"/>
</dbReference>
<keyword evidence="1" id="KW-0812">Transmembrane</keyword>
<accession>A0AAJ6YR63</accession>
<dbReference type="InterPro" id="IPR017850">
    <property type="entry name" value="Alkaline_phosphatase_core_sf"/>
</dbReference>
<keyword evidence="1" id="KW-0472">Membrane</keyword>
<dbReference type="Gene3D" id="3.40.720.10">
    <property type="entry name" value="Alkaline Phosphatase, subunit A"/>
    <property type="match status" value="1"/>
</dbReference>
<dbReference type="PANTHER" id="PTHR10151">
    <property type="entry name" value="ECTONUCLEOTIDE PYROPHOSPHATASE/PHOSPHODIESTERASE"/>
    <property type="match status" value="1"/>
</dbReference>
<reference evidence="3" key="1">
    <citation type="submission" date="2025-08" db="UniProtKB">
        <authorList>
            <consortium name="RefSeq"/>
        </authorList>
    </citation>
    <scope>IDENTIFICATION</scope>
</reference>
<evidence type="ECO:0000313" key="3">
    <source>
        <dbReference type="RefSeq" id="XP_011502713.1"/>
    </source>
</evidence>
<dbReference type="Pfam" id="PF01663">
    <property type="entry name" value="Phosphodiest"/>
    <property type="match status" value="1"/>
</dbReference>
<dbReference type="GO" id="GO:0016787">
    <property type="term" value="F:hydrolase activity"/>
    <property type="evidence" value="ECO:0007669"/>
    <property type="project" value="UniProtKB-ARBA"/>
</dbReference>
<protein>
    <submittedName>
        <fullName evidence="3">Bis(5'-adenosyl)-triphosphatase enpp4-like</fullName>
    </submittedName>
</protein>
<dbReference type="PANTHER" id="PTHR10151:SF120">
    <property type="entry name" value="BIS(5'-ADENOSYL)-TRIPHOSPHATASE"/>
    <property type="match status" value="1"/>
</dbReference>
<gene>
    <name evidence="3" type="primary">LOC105366095</name>
</gene>
<organism evidence="2 3">
    <name type="scientific">Ceratosolen solmsi marchali</name>
    <dbReference type="NCBI Taxonomy" id="326594"/>
    <lineage>
        <taxon>Eukaryota</taxon>
        <taxon>Metazoa</taxon>
        <taxon>Ecdysozoa</taxon>
        <taxon>Arthropoda</taxon>
        <taxon>Hexapoda</taxon>
        <taxon>Insecta</taxon>
        <taxon>Pterygota</taxon>
        <taxon>Neoptera</taxon>
        <taxon>Endopterygota</taxon>
        <taxon>Hymenoptera</taxon>
        <taxon>Apocrita</taxon>
        <taxon>Proctotrupomorpha</taxon>
        <taxon>Chalcidoidea</taxon>
        <taxon>Agaonidae</taxon>
        <taxon>Agaoninae</taxon>
        <taxon>Ceratosolen</taxon>
    </lineage>
</organism>
<dbReference type="AlphaFoldDB" id="A0AAJ6YR63"/>
<evidence type="ECO:0000256" key="1">
    <source>
        <dbReference type="SAM" id="Phobius"/>
    </source>
</evidence>
<dbReference type="RefSeq" id="XP_011502713.1">
    <property type="nucleotide sequence ID" value="XM_011504411.1"/>
</dbReference>
<evidence type="ECO:0000313" key="2">
    <source>
        <dbReference type="Proteomes" id="UP000695007"/>
    </source>
</evidence>